<dbReference type="Proteomes" id="UP000037035">
    <property type="component" value="Unassembled WGS sequence"/>
</dbReference>
<name>A0A0L6V2R6_9BASI</name>
<reference evidence="1 2" key="1">
    <citation type="submission" date="2015-08" db="EMBL/GenBank/DDBJ databases">
        <title>Next Generation Sequencing and Analysis of the Genome of Puccinia sorghi L Schw, the Causal Agent of Maize Common Rust.</title>
        <authorList>
            <person name="Rochi L."/>
            <person name="Burguener G."/>
            <person name="Darino M."/>
            <person name="Turjanski A."/>
            <person name="Kreff E."/>
            <person name="Dieguez M.J."/>
            <person name="Sacco F."/>
        </authorList>
    </citation>
    <scope>NUCLEOTIDE SEQUENCE [LARGE SCALE GENOMIC DNA]</scope>
    <source>
        <strain evidence="1 2">RO10H11247</strain>
    </source>
</reference>
<comment type="caution">
    <text evidence="1">The sequence shown here is derived from an EMBL/GenBank/DDBJ whole genome shotgun (WGS) entry which is preliminary data.</text>
</comment>
<evidence type="ECO:0000313" key="1">
    <source>
        <dbReference type="EMBL" id="KNZ55064.1"/>
    </source>
</evidence>
<organism evidence="1 2">
    <name type="scientific">Puccinia sorghi</name>
    <dbReference type="NCBI Taxonomy" id="27349"/>
    <lineage>
        <taxon>Eukaryota</taxon>
        <taxon>Fungi</taxon>
        <taxon>Dikarya</taxon>
        <taxon>Basidiomycota</taxon>
        <taxon>Pucciniomycotina</taxon>
        <taxon>Pucciniomycetes</taxon>
        <taxon>Pucciniales</taxon>
        <taxon>Pucciniaceae</taxon>
        <taxon>Puccinia</taxon>
    </lineage>
</organism>
<dbReference type="VEuPathDB" id="FungiDB:VP01_2778g2"/>
<accession>A0A0L6V2R6</accession>
<protein>
    <submittedName>
        <fullName evidence="1">Uncharacterized protein</fullName>
    </submittedName>
</protein>
<evidence type="ECO:0000313" key="2">
    <source>
        <dbReference type="Proteomes" id="UP000037035"/>
    </source>
</evidence>
<dbReference type="AlphaFoldDB" id="A0A0L6V2R6"/>
<sequence length="512" mass="59085">MILVSENLKSEFKDNIRVSLMHHPQPANFIIQFLTHLRKMLLSDTHFINNCQHINPGITLNCEKMYRAPKSAHRLEVYNFHRNIKSNYIHRSENILWICKKQFNFFSLKNYLFAATSAARPFLECKQVAWHCKSVLELGGCMAIKSNVLELQGITWEFKVRAWHCRAVHGNSEEFPETARKCVKMFHNEKEYSGTARQRVAIQRNGLKFPGSVWHFKGMAWNWQAVCGNEKKWPGPARECMKILRNGLALKERIDWHFKAVCENSKKWPGTARQCMSIQRNCLAFQGRIAWNCKSACHHNSNKWSGTGRQCMSIQRNGLAMYGNITEGLALQVSVWQFKLMGCNSKEVGGNSKEWPGTETKNGLSILGSSVKITRNGRELKFSEFKFQRMAWHCQEVSGISKEWPSTARKLMESKNHGLVNSDKGNGTARKWQFKEIALPGSVWDLKGMAWHREAEMHGNLKECPGTARWCMAIGRHGLLLARQWNSKEWPEASRQCIKIQRNVLEQKCMEI</sequence>
<gene>
    <name evidence="1" type="ORF">VP01_2778g2</name>
</gene>
<keyword evidence="2" id="KW-1185">Reference proteome</keyword>
<dbReference type="EMBL" id="LAVV01007699">
    <property type="protein sequence ID" value="KNZ55064.1"/>
    <property type="molecule type" value="Genomic_DNA"/>
</dbReference>
<proteinExistence type="predicted"/>